<feature type="region of interest" description="Disordered" evidence="1">
    <location>
        <begin position="267"/>
        <end position="319"/>
    </location>
</feature>
<feature type="region of interest" description="Disordered" evidence="1">
    <location>
        <begin position="199"/>
        <end position="223"/>
    </location>
</feature>
<dbReference type="GeneID" id="39865652"/>
<evidence type="ECO:0000313" key="2">
    <source>
        <dbReference type="EMBL" id="SBT86049.1"/>
    </source>
</evidence>
<sequence length="732" mass="86012">MEKCLSSEWGTLGSSALRLYATQEFGKISKHIKNKIPSLINETNKDTFRSECLELIDFLIKNKSAPYYVDQSRWEATVKHWATSHYKQITKKHGGCFPILDYKEKEILELNYEALNFCDEKNNRINGIQCPIRGHRISGECDETCSSKIDEYNVWIDQRQKYFRDKKLLIKNSCKNISQHFPNRPCNIFNSTTFKKLPKCTPSPSVSPGQHKPEEAKKLSQEVNKNTSDILQNPEIPKEQVISIPQGEETKHDQEIQLVHNSHSPVLLSTQPVGTTDKSTKIQDMPPDQDANPKTATQLENKESLSPVSNIRQSPDSQESLVMHSFETSSLTAEVLRPSSTISNVNKHPNVLGTIIKKKKISRKRLKFLRLLVPSFSKNKSKFLTDDHLEHPIYDEKEIVKKIKINEFKKNVNLSYRKKDRSKTIIEVHMEVLKYCKNEEWENKKKEFLEICIDEFTKKEHNAYSNLSDDYLTTDNINSSNDVTKQNIIWNKWIERYRNISEILKKENWFNNLKNEWKKENAYIQDMQKLKKKASNENHYVPFLEIEKDLWKQWISKKGIIIVQYLEQDSFKKLGEYFDSMSDEYLNEDNKNYVSLNNIEELQHKENYEVLYKYIKTKLLTKLCILVLMSMLEECKKEMNFESTESYLDSSINESKMEGYSDKKQEIIENTIEYNSNNLENTQNEKFYTHIENDSFMNEIMDWIREDDVYSNSIVYDGTVEKSDEIAEKQFL</sequence>
<dbReference type="KEGG" id="pmal:PMUG01_00019500"/>
<accession>A0A1D3JHV9</accession>
<organism evidence="2 3">
    <name type="scientific">Plasmodium malariae</name>
    <dbReference type="NCBI Taxonomy" id="5858"/>
    <lineage>
        <taxon>Eukaryota</taxon>
        <taxon>Sar</taxon>
        <taxon>Alveolata</taxon>
        <taxon>Apicomplexa</taxon>
        <taxon>Aconoidasida</taxon>
        <taxon>Haemosporida</taxon>
        <taxon>Plasmodiidae</taxon>
        <taxon>Plasmodium</taxon>
        <taxon>Plasmodium (Plasmodium)</taxon>
    </lineage>
</organism>
<dbReference type="OrthoDB" id="383264at2759"/>
<dbReference type="AlphaFoldDB" id="A0A1D3JHV9"/>
<gene>
    <name evidence="2" type="primary">PmUG01_00019500</name>
    <name evidence="2" type="ORF">PMUG01_00019500</name>
</gene>
<name>A0A1D3JHV9_PLAMA</name>
<dbReference type="EMBL" id="FLRL01000045">
    <property type="protein sequence ID" value="SBT86049.1"/>
    <property type="molecule type" value="Genomic_DNA"/>
</dbReference>
<dbReference type="RefSeq" id="XP_028859272.1">
    <property type="nucleotide sequence ID" value="XM_029006711.1"/>
</dbReference>
<reference evidence="2 3" key="1">
    <citation type="submission" date="2016-06" db="EMBL/GenBank/DDBJ databases">
        <authorList>
            <consortium name="Pathogen Informatics"/>
        </authorList>
    </citation>
    <scope>NUCLEOTIDE SEQUENCE [LARGE SCALE GENOMIC DNA]</scope>
</reference>
<dbReference type="Proteomes" id="UP000219813">
    <property type="component" value="Unassembled WGS sequence"/>
</dbReference>
<dbReference type="VEuPathDB" id="PlasmoDB:PmUG01_00019500"/>
<evidence type="ECO:0000256" key="1">
    <source>
        <dbReference type="SAM" id="MobiDB-lite"/>
    </source>
</evidence>
<feature type="compositionally biased region" description="Basic and acidic residues" evidence="1">
    <location>
        <begin position="211"/>
        <end position="220"/>
    </location>
</feature>
<protein>
    <submittedName>
        <fullName evidence="2">STP1 protein</fullName>
    </submittedName>
</protein>
<keyword evidence="3" id="KW-1185">Reference proteome</keyword>
<feature type="compositionally biased region" description="Polar residues" evidence="1">
    <location>
        <begin position="292"/>
        <end position="319"/>
    </location>
</feature>
<proteinExistence type="predicted"/>
<feature type="compositionally biased region" description="Polar residues" evidence="1">
    <location>
        <begin position="267"/>
        <end position="277"/>
    </location>
</feature>
<evidence type="ECO:0000313" key="3">
    <source>
        <dbReference type="Proteomes" id="UP000219813"/>
    </source>
</evidence>